<dbReference type="PANTHER" id="PTHR11941">
    <property type="entry name" value="ENOYL-COA HYDRATASE-RELATED"/>
    <property type="match status" value="1"/>
</dbReference>
<dbReference type="EMBL" id="JAGTIS010000018">
    <property type="protein sequence ID" value="MBT8768988.1"/>
    <property type="molecule type" value="Genomic_DNA"/>
</dbReference>
<proteinExistence type="inferred from homology"/>
<evidence type="ECO:0000313" key="5">
    <source>
        <dbReference type="Proteomes" id="UP001519667"/>
    </source>
</evidence>
<evidence type="ECO:0000256" key="3">
    <source>
        <dbReference type="RuleBase" id="RU003707"/>
    </source>
</evidence>
<dbReference type="Gene3D" id="1.10.12.10">
    <property type="entry name" value="Lyase 2-enoyl-coa Hydratase, Chain A, domain 2"/>
    <property type="match status" value="1"/>
</dbReference>
<comment type="similarity">
    <text evidence="1 3">Belongs to the enoyl-CoA hydratase/isomerase family.</text>
</comment>
<comment type="caution">
    <text evidence="4">The sequence shown here is derived from an EMBL/GenBank/DDBJ whole genome shotgun (WGS) entry which is preliminary data.</text>
</comment>
<evidence type="ECO:0000256" key="1">
    <source>
        <dbReference type="ARBA" id="ARBA00005254"/>
    </source>
</evidence>
<accession>A0ABS5XMU9</accession>
<gene>
    <name evidence="4" type="ORF">J7302_23045</name>
</gene>
<dbReference type="RefSeq" id="WP_215380206.1">
    <property type="nucleotide sequence ID" value="NZ_JAGTIS010000018.1"/>
</dbReference>
<sequence>MPYETLLVDQADGVGLVTLNRPEALNAINTALIDELNQVLDAFERDANIGCVLITGSAKAFAAGADVKEMAELCFPGTYLDDFLGRWDRVAERRKPIIAAVAGHALGGGFELALMCDFIIAADNARFGLPEVKLGVIPGSGGTQRLTRLAGRAKAMEMILTGRSMDAAEAERCGVVARVVPLPELLDAAMQSARQIAAQSRTAVLLLKECVNRVDEGSLGEGLRFERRLFQAVFATPDQKEGMGAFIEKRKPVFGKQ</sequence>
<evidence type="ECO:0000313" key="4">
    <source>
        <dbReference type="EMBL" id="MBT8768988.1"/>
    </source>
</evidence>
<name>A0ABS5XMU9_9GAMM</name>
<dbReference type="Proteomes" id="UP001519667">
    <property type="component" value="Unassembled WGS sequence"/>
</dbReference>
<protein>
    <submittedName>
        <fullName evidence="4">Enoyl-CoA hydratase/isomerase family protein</fullName>
    </submittedName>
</protein>
<dbReference type="InterPro" id="IPR029045">
    <property type="entry name" value="ClpP/crotonase-like_dom_sf"/>
</dbReference>
<evidence type="ECO:0000256" key="2">
    <source>
        <dbReference type="ARBA" id="ARBA00023239"/>
    </source>
</evidence>
<keyword evidence="5" id="KW-1185">Reference proteome</keyword>
<dbReference type="Pfam" id="PF00378">
    <property type="entry name" value="ECH_1"/>
    <property type="match status" value="1"/>
</dbReference>
<dbReference type="InterPro" id="IPR018376">
    <property type="entry name" value="Enoyl-CoA_hyd/isom_CS"/>
</dbReference>
<dbReference type="SUPFAM" id="SSF52096">
    <property type="entry name" value="ClpP/crotonase"/>
    <property type="match status" value="1"/>
</dbReference>
<keyword evidence="2" id="KW-0456">Lyase</keyword>
<organism evidence="4 5">
    <name type="scientific">Metapseudomonas boanensis</name>
    <dbReference type="NCBI Taxonomy" id="2822138"/>
    <lineage>
        <taxon>Bacteria</taxon>
        <taxon>Pseudomonadati</taxon>
        <taxon>Pseudomonadota</taxon>
        <taxon>Gammaproteobacteria</taxon>
        <taxon>Pseudomonadales</taxon>
        <taxon>Pseudomonadaceae</taxon>
        <taxon>Metapseudomonas</taxon>
    </lineage>
</organism>
<dbReference type="PROSITE" id="PS00166">
    <property type="entry name" value="ENOYL_COA_HYDRATASE"/>
    <property type="match status" value="1"/>
</dbReference>
<dbReference type="Gene3D" id="3.90.226.10">
    <property type="entry name" value="2-enoyl-CoA Hydratase, Chain A, domain 1"/>
    <property type="match status" value="1"/>
</dbReference>
<reference evidence="4 5" key="1">
    <citation type="submission" date="2021-04" db="EMBL/GenBank/DDBJ databases">
        <title>Pseudomonas boanensis sp. nov., a bacterium isolated from river water used for household purposes in Boane District, Mozambique.</title>
        <authorList>
            <person name="Nicklasson M."/>
            <person name="Martin-Rodriguez A.J."/>
            <person name="Thorell K."/>
            <person name="Neves L."/>
            <person name="Mussagy A."/>
            <person name="Rydberg H.A."/>
            <person name="Hernroth B."/>
            <person name="Svensson-Stadler L."/>
            <person name="Sjoling A."/>
        </authorList>
    </citation>
    <scope>NUCLEOTIDE SEQUENCE [LARGE SCALE GENOMIC DNA]</scope>
    <source>
        <strain evidence="4 5">DB1</strain>
    </source>
</reference>
<dbReference type="InterPro" id="IPR014748">
    <property type="entry name" value="Enoyl-CoA_hydra_C"/>
</dbReference>
<dbReference type="CDD" id="cd06558">
    <property type="entry name" value="crotonase-like"/>
    <property type="match status" value="1"/>
</dbReference>
<dbReference type="PANTHER" id="PTHR11941:SF54">
    <property type="entry name" value="ENOYL-COA HYDRATASE, MITOCHONDRIAL"/>
    <property type="match status" value="1"/>
</dbReference>
<dbReference type="InterPro" id="IPR001753">
    <property type="entry name" value="Enoyl-CoA_hydra/iso"/>
</dbReference>